<proteinExistence type="predicted"/>
<dbReference type="Proteomes" id="UP001107558">
    <property type="component" value="Chromosome 1"/>
</dbReference>
<accession>A0A9J6CNI7</accession>
<keyword evidence="1" id="KW-0732">Signal</keyword>
<keyword evidence="3" id="KW-1185">Reference proteome</keyword>
<comment type="caution">
    <text evidence="2">The sequence shown here is derived from an EMBL/GenBank/DDBJ whole genome shotgun (WGS) entry which is preliminary data.</text>
</comment>
<evidence type="ECO:0000256" key="1">
    <source>
        <dbReference type="SAM" id="SignalP"/>
    </source>
</evidence>
<dbReference type="AlphaFoldDB" id="A0A9J6CNI7"/>
<protein>
    <submittedName>
        <fullName evidence="2">Uncharacterized protein</fullName>
    </submittedName>
</protein>
<reference evidence="2" key="1">
    <citation type="submission" date="2021-03" db="EMBL/GenBank/DDBJ databases">
        <title>Chromosome level genome of the anhydrobiotic midge Polypedilum vanderplanki.</title>
        <authorList>
            <person name="Yoshida Y."/>
            <person name="Kikawada T."/>
            <person name="Gusev O."/>
        </authorList>
    </citation>
    <scope>NUCLEOTIDE SEQUENCE</scope>
    <source>
        <strain evidence="2">NIAS01</strain>
        <tissue evidence="2">Whole body or cell culture</tissue>
    </source>
</reference>
<evidence type="ECO:0000313" key="3">
    <source>
        <dbReference type="Proteomes" id="UP001107558"/>
    </source>
</evidence>
<evidence type="ECO:0000313" key="2">
    <source>
        <dbReference type="EMBL" id="KAG5683801.1"/>
    </source>
</evidence>
<dbReference type="EMBL" id="JADBJN010000001">
    <property type="protein sequence ID" value="KAG5683801.1"/>
    <property type="molecule type" value="Genomic_DNA"/>
</dbReference>
<feature type="signal peptide" evidence="1">
    <location>
        <begin position="1"/>
        <end position="19"/>
    </location>
</feature>
<feature type="chain" id="PRO_5039902844" evidence="1">
    <location>
        <begin position="20"/>
        <end position="96"/>
    </location>
</feature>
<gene>
    <name evidence="2" type="ORF">PVAND_013065</name>
</gene>
<organism evidence="2 3">
    <name type="scientific">Polypedilum vanderplanki</name>
    <name type="common">Sleeping chironomid midge</name>
    <dbReference type="NCBI Taxonomy" id="319348"/>
    <lineage>
        <taxon>Eukaryota</taxon>
        <taxon>Metazoa</taxon>
        <taxon>Ecdysozoa</taxon>
        <taxon>Arthropoda</taxon>
        <taxon>Hexapoda</taxon>
        <taxon>Insecta</taxon>
        <taxon>Pterygota</taxon>
        <taxon>Neoptera</taxon>
        <taxon>Endopterygota</taxon>
        <taxon>Diptera</taxon>
        <taxon>Nematocera</taxon>
        <taxon>Chironomoidea</taxon>
        <taxon>Chironomidae</taxon>
        <taxon>Chironominae</taxon>
        <taxon>Polypedilum</taxon>
        <taxon>Polypedilum</taxon>
    </lineage>
</organism>
<sequence>MKVSLAVFIALFAIVQIQSAPAPAQISKNNVGDIITFGASADVKVDSQSDVFVLTGLLSLANQAMGILTLPNNQAIPQETHFDQEIAKQLTQYLKE</sequence>
<name>A0A9J6CNI7_POLVA</name>